<dbReference type="Proteomes" id="UP000231553">
    <property type="component" value="Unassembled WGS sequence"/>
</dbReference>
<dbReference type="PANTHER" id="PTHR43615">
    <property type="entry name" value="PHOSPHOENOLPYRUVATE SYNTHASE-RELATED"/>
    <property type="match status" value="1"/>
</dbReference>
<dbReference type="InterPro" id="IPR036637">
    <property type="entry name" value="Phosphohistidine_dom_sf"/>
</dbReference>
<sequence>MDQQTPLFPSAYDVKAPQGAEGWEELYPYYLTFQPNLREKEDAKFWFCDSQHWPNPFKPFDAVTVEYAVRCLGQYNTRHYLVPPANGVDYRIHNGYCYMSPIAVAPELIEGRIPQFLERAGHYFQNWDSLLENWHKKVKANIADMEALNFEKLPETVHIDWITEGRGADPHLDMMASYDAAIQLLYKTWQYHFEFLNLGYAAYLDFFGFMKGQFPTIPDQAIAKMVQGVDSDLFRPDDELKKLARLAIELGVADALKSGTVDEALAAVAKAAKGQLWLDAWEAAKDPWFNFTSGNGFYSTDKYWIEHLDIPMGYLRDYIIRAEAGETIERPTEKLVAERDRITGEYEAMMDEEARGVFAEKLGLARVVFPYVENHNFYIEHWSMCVFWKKMRALSKLLMEEGFWPTEDGMFYLSRQEVRDVLFDYGNAWATGGEWIGPSYWPQEIERRRGIIDALSTQPPQPALNNPPEVITEPFTIMLWGITSESIQNWVGGGDAEDGLKGMAASPGAVEGIARVVRSPDQLDEIQEGEILVTPVTAPSWAPVFGKIKATVTDIGGMMSHAAIVCREYGLPAVTGTGNGSSVIKTGQKLRVDGNTGKVTLLD</sequence>
<evidence type="ECO:0000259" key="1">
    <source>
        <dbReference type="Pfam" id="PF00391"/>
    </source>
</evidence>
<dbReference type="GO" id="GO:0016772">
    <property type="term" value="F:transferase activity, transferring phosphorus-containing groups"/>
    <property type="evidence" value="ECO:0007669"/>
    <property type="project" value="InterPro"/>
</dbReference>
<reference evidence="2 3" key="1">
    <citation type="journal article" date="2018" name="Int. J. Syst. Evol. Microbiol.">
        <title>Pseudooceanicola lipolyticus sp. nov., a marine alphaproteobacterium, reclassification of Oceanicola flagellatus as Pseudooceanicola flagellatus comb. nov. and emended description of the genus Pseudooceanicola.</title>
        <authorList>
            <person name="Huang M.-M."/>
            <person name="Guo L.-L."/>
            <person name="Wu Y.-H."/>
            <person name="Lai Q.-L."/>
            <person name="Shao Z.-Z."/>
            <person name="Wang C.-S."/>
            <person name="Wu M."/>
            <person name="Xu X.-W."/>
        </authorList>
    </citation>
    <scope>NUCLEOTIDE SEQUENCE [LARGE SCALE GENOMIC DNA]</scope>
    <source>
        <strain evidence="2 3">157</strain>
    </source>
</reference>
<evidence type="ECO:0000313" key="3">
    <source>
        <dbReference type="Proteomes" id="UP000231553"/>
    </source>
</evidence>
<dbReference type="AlphaFoldDB" id="A0A2M8J493"/>
<accession>A0A2M8J493</accession>
<dbReference type="Pfam" id="PF00391">
    <property type="entry name" value="PEP-utilizers"/>
    <property type="match status" value="1"/>
</dbReference>
<proteinExistence type="predicted"/>
<dbReference type="Gene3D" id="3.50.30.10">
    <property type="entry name" value="Phosphohistidine domain"/>
    <property type="match status" value="1"/>
</dbReference>
<dbReference type="NCBIfam" id="NF006153">
    <property type="entry name" value="PRK08296.1-5"/>
    <property type="match status" value="1"/>
</dbReference>
<protein>
    <recommendedName>
        <fullName evidence="1">PEP-utilising enzyme mobile domain-containing protein</fullName>
    </recommendedName>
</protein>
<dbReference type="PANTHER" id="PTHR43615:SF1">
    <property type="entry name" value="PPDK_N DOMAIN-CONTAINING PROTEIN"/>
    <property type="match status" value="1"/>
</dbReference>
<organism evidence="2 3">
    <name type="scientific">Pseudooceanicola lipolyticus</name>
    <dbReference type="NCBI Taxonomy" id="2029104"/>
    <lineage>
        <taxon>Bacteria</taxon>
        <taxon>Pseudomonadati</taxon>
        <taxon>Pseudomonadota</taxon>
        <taxon>Alphaproteobacteria</taxon>
        <taxon>Rhodobacterales</taxon>
        <taxon>Paracoccaceae</taxon>
        <taxon>Pseudooceanicola</taxon>
    </lineage>
</organism>
<dbReference type="InterPro" id="IPR008279">
    <property type="entry name" value="PEP-util_enz_mobile_dom"/>
</dbReference>
<dbReference type="OrthoDB" id="9765468at2"/>
<name>A0A2M8J493_9RHOB</name>
<dbReference type="SUPFAM" id="SSF52009">
    <property type="entry name" value="Phosphohistidine domain"/>
    <property type="match status" value="1"/>
</dbReference>
<feature type="domain" description="PEP-utilising enzyme mobile" evidence="1">
    <location>
        <begin position="526"/>
        <end position="597"/>
    </location>
</feature>
<dbReference type="RefSeq" id="WP_100161641.1">
    <property type="nucleotide sequence ID" value="NZ_PGTB01000012.1"/>
</dbReference>
<dbReference type="InterPro" id="IPR051549">
    <property type="entry name" value="PEP_Utilizing_Enz"/>
</dbReference>
<dbReference type="EMBL" id="PGTB01000012">
    <property type="protein sequence ID" value="PJE37586.1"/>
    <property type="molecule type" value="Genomic_DNA"/>
</dbReference>
<gene>
    <name evidence="2" type="ORF">CVM52_06210</name>
</gene>
<dbReference type="NCBIfam" id="NF006150">
    <property type="entry name" value="PRK08296.1-2"/>
    <property type="match status" value="1"/>
</dbReference>
<comment type="caution">
    <text evidence="2">The sequence shown here is derived from an EMBL/GenBank/DDBJ whole genome shotgun (WGS) entry which is preliminary data.</text>
</comment>
<evidence type="ECO:0000313" key="2">
    <source>
        <dbReference type="EMBL" id="PJE37586.1"/>
    </source>
</evidence>
<keyword evidence="3" id="KW-1185">Reference proteome</keyword>